<dbReference type="GO" id="GO:0031176">
    <property type="term" value="F:endo-1,4-beta-xylanase activity"/>
    <property type="evidence" value="ECO:0007669"/>
    <property type="project" value="UniProtKB-EC"/>
</dbReference>
<evidence type="ECO:0000256" key="8">
    <source>
        <dbReference type="ARBA" id="ARBA00023326"/>
    </source>
</evidence>
<accession>A0A1D9FYI6</accession>
<dbReference type="PRINTS" id="PR00134">
    <property type="entry name" value="GLHYDRLASE10"/>
</dbReference>
<feature type="domain" description="GH10" evidence="10">
    <location>
        <begin position="2"/>
        <end position="325"/>
    </location>
</feature>
<comment type="similarity">
    <text evidence="2 9">Belongs to the glycosyl hydrolase 10 (cellulase F) family.</text>
</comment>
<evidence type="ECO:0000256" key="9">
    <source>
        <dbReference type="RuleBase" id="RU361174"/>
    </source>
</evidence>
<evidence type="ECO:0000256" key="1">
    <source>
        <dbReference type="ARBA" id="ARBA00000681"/>
    </source>
</evidence>
<dbReference type="InterPro" id="IPR017853">
    <property type="entry name" value="GH"/>
</dbReference>
<keyword evidence="8 9" id="KW-0624">Polysaccharide degradation</keyword>
<dbReference type="Pfam" id="PF00331">
    <property type="entry name" value="Glyco_hydro_10"/>
    <property type="match status" value="1"/>
</dbReference>
<dbReference type="Gene3D" id="3.20.20.80">
    <property type="entry name" value="Glycosidases"/>
    <property type="match status" value="1"/>
</dbReference>
<evidence type="ECO:0000256" key="5">
    <source>
        <dbReference type="ARBA" id="ARBA00022801"/>
    </source>
</evidence>
<dbReference type="EMBL" id="CP017708">
    <property type="protein sequence ID" value="AOY80391.1"/>
    <property type="molecule type" value="Genomic_DNA"/>
</dbReference>
<evidence type="ECO:0000256" key="7">
    <source>
        <dbReference type="ARBA" id="ARBA00023295"/>
    </source>
</evidence>
<dbReference type="PROSITE" id="PS51760">
    <property type="entry name" value="GH10_2"/>
    <property type="match status" value="1"/>
</dbReference>
<dbReference type="PANTHER" id="PTHR31490:SF88">
    <property type="entry name" value="BETA-XYLANASE"/>
    <property type="match status" value="1"/>
</dbReference>
<proteinExistence type="inferred from homology"/>
<keyword evidence="4" id="KW-0732">Signal</keyword>
<dbReference type="GO" id="GO:0045493">
    <property type="term" value="P:xylan catabolic process"/>
    <property type="evidence" value="ECO:0007669"/>
    <property type="project" value="UniProtKB-KW"/>
</dbReference>
<keyword evidence="7 9" id="KW-0326">Glycosidase</keyword>
<evidence type="ECO:0000313" key="11">
    <source>
        <dbReference type="EMBL" id="AOY80391.1"/>
    </source>
</evidence>
<protein>
    <recommendedName>
        <fullName evidence="9">Beta-xylanase</fullName>
        <ecNumber evidence="9">3.2.1.8</ecNumber>
    </recommendedName>
</protein>
<evidence type="ECO:0000313" key="12">
    <source>
        <dbReference type="Proteomes" id="UP000176944"/>
    </source>
</evidence>
<dbReference type="SMART" id="SM00633">
    <property type="entry name" value="Glyco_10"/>
    <property type="match status" value="1"/>
</dbReference>
<evidence type="ECO:0000256" key="4">
    <source>
        <dbReference type="ARBA" id="ARBA00022729"/>
    </source>
</evidence>
<dbReference type="PANTHER" id="PTHR31490">
    <property type="entry name" value="GLYCOSYL HYDROLASE"/>
    <property type="match status" value="1"/>
</dbReference>
<evidence type="ECO:0000256" key="2">
    <source>
        <dbReference type="ARBA" id="ARBA00007495"/>
    </source>
</evidence>
<dbReference type="AlphaFoldDB" id="A0A1D9FYI6"/>
<dbReference type="Proteomes" id="UP000176944">
    <property type="component" value="Chromosome"/>
</dbReference>
<evidence type="ECO:0000256" key="6">
    <source>
        <dbReference type="ARBA" id="ARBA00023277"/>
    </source>
</evidence>
<sequence length="330" mass="37646">MNTNNSNLRSLAQKRKLAIGTGVSMEPLRDDPSYREVLMREYNIVTPTYIMKFEALQPQRHHYNFEAADNFVAIAKANQMQVRGHNLVWHHSVPWWLTHGQWTPKELIHILRQHIHTVVGHYRGELAAWDVVNEAVADQDSAGQRKRDTIWLRGIGSEYVELAFGWAHEADPTVPLFYNDYGGEGLGAKSDAIYAMVKDLRQRDVPIHGIGFQMHVSIQNPPKPEDIAANMKRLGELGLQVQVTEMDVKIHDGSGTQEERVAAQTKVYRDILQVCLEAPNCTAFLTWEFADHHSWIPDFFGKPDSPLPFDNSYRRKAAYHAMVEVLKVDA</sequence>
<comment type="catalytic activity">
    <reaction evidence="1 9">
        <text>Endohydrolysis of (1-&gt;4)-beta-D-xylosidic linkages in xylans.</text>
        <dbReference type="EC" id="3.2.1.8"/>
    </reaction>
</comment>
<keyword evidence="6 9" id="KW-0119">Carbohydrate metabolism</keyword>
<evidence type="ECO:0000259" key="10">
    <source>
        <dbReference type="PROSITE" id="PS51760"/>
    </source>
</evidence>
<reference evidence="12" key="1">
    <citation type="submission" date="2016-10" db="EMBL/GenBank/DDBJ databases">
        <title>Comparative genomics uncovers the prolific and rare metabolic potential of the cyanobacterial genus Moorea.</title>
        <authorList>
            <person name="Leao T."/>
            <person name="Castelao G."/>
            <person name="Korobeynikov A."/>
            <person name="Monroe E.A."/>
            <person name="Podell S."/>
            <person name="Glukhov E."/>
            <person name="Allen E."/>
            <person name="Gerwick W.H."/>
            <person name="Gerwick L."/>
        </authorList>
    </citation>
    <scope>NUCLEOTIDE SEQUENCE [LARGE SCALE GENOMIC DNA]</scope>
    <source>
        <strain evidence="12">JHB</strain>
    </source>
</reference>
<dbReference type="InterPro" id="IPR001000">
    <property type="entry name" value="GH10_dom"/>
</dbReference>
<dbReference type="InterPro" id="IPR044846">
    <property type="entry name" value="GH10"/>
</dbReference>
<organism evidence="11 12">
    <name type="scientific">Moorena producens (strain JHB)</name>
    <dbReference type="NCBI Taxonomy" id="1454205"/>
    <lineage>
        <taxon>Bacteria</taxon>
        <taxon>Bacillati</taxon>
        <taxon>Cyanobacteriota</taxon>
        <taxon>Cyanophyceae</taxon>
        <taxon>Coleofasciculales</taxon>
        <taxon>Coleofasciculaceae</taxon>
        <taxon>Moorena</taxon>
    </lineage>
</organism>
<keyword evidence="3" id="KW-0858">Xylan degradation</keyword>
<keyword evidence="5 9" id="KW-0378">Hydrolase</keyword>
<dbReference type="EC" id="3.2.1.8" evidence="9"/>
<evidence type="ECO:0000256" key="3">
    <source>
        <dbReference type="ARBA" id="ARBA00022651"/>
    </source>
</evidence>
<name>A0A1D9FYI6_MOOP1</name>
<gene>
    <name evidence="11" type="ORF">BJP36_11180</name>
</gene>
<dbReference type="SUPFAM" id="SSF51445">
    <property type="entry name" value="(Trans)glycosidases"/>
    <property type="match status" value="1"/>
</dbReference>